<feature type="transmembrane region" description="Helical" evidence="7">
    <location>
        <begin position="115"/>
        <end position="135"/>
    </location>
</feature>
<evidence type="ECO:0000259" key="8">
    <source>
        <dbReference type="PROSITE" id="PS50928"/>
    </source>
</evidence>
<keyword evidence="2 7" id="KW-0813">Transport</keyword>
<feature type="transmembrane region" description="Helical" evidence="7">
    <location>
        <begin position="432"/>
        <end position="450"/>
    </location>
</feature>
<evidence type="ECO:0000256" key="7">
    <source>
        <dbReference type="RuleBase" id="RU363032"/>
    </source>
</evidence>
<protein>
    <submittedName>
        <fullName evidence="9">ABC transporter permease</fullName>
    </submittedName>
</protein>
<feature type="transmembrane region" description="Helical" evidence="7">
    <location>
        <begin position="402"/>
        <end position="425"/>
    </location>
</feature>
<dbReference type="InterPro" id="IPR000515">
    <property type="entry name" value="MetI-like"/>
</dbReference>
<reference evidence="9" key="1">
    <citation type="journal article" date="2014" name="Int. J. Syst. Evol. Microbiol.">
        <title>Complete genome sequence of Corynebacterium casei LMG S-19264T (=DSM 44701T), isolated from a smear-ripened cheese.</title>
        <authorList>
            <consortium name="US DOE Joint Genome Institute (JGI-PGF)"/>
            <person name="Walter F."/>
            <person name="Albersmeier A."/>
            <person name="Kalinowski J."/>
            <person name="Ruckert C."/>
        </authorList>
    </citation>
    <scope>NUCLEOTIDE SEQUENCE</scope>
    <source>
        <strain evidence="9">VKM B-2347</strain>
    </source>
</reference>
<dbReference type="RefSeq" id="WP_271169027.1">
    <property type="nucleotide sequence ID" value="NZ_BSFI01000008.1"/>
</dbReference>
<dbReference type="Gene3D" id="1.10.3720.10">
    <property type="entry name" value="MetI-like"/>
    <property type="match status" value="2"/>
</dbReference>
<evidence type="ECO:0000256" key="2">
    <source>
        <dbReference type="ARBA" id="ARBA00022448"/>
    </source>
</evidence>
<keyword evidence="4 7" id="KW-0812">Transmembrane</keyword>
<feature type="transmembrane region" description="Helical" evidence="7">
    <location>
        <begin position="524"/>
        <end position="551"/>
    </location>
</feature>
<name>A0A9W6J3W4_9HYPH</name>
<feature type="domain" description="ABC transmembrane type-1" evidence="8">
    <location>
        <begin position="156"/>
        <end position="339"/>
    </location>
</feature>
<keyword evidence="3" id="KW-1003">Cell membrane</keyword>
<feature type="transmembrane region" description="Helical" evidence="7">
    <location>
        <begin position="164"/>
        <end position="186"/>
    </location>
</feature>
<dbReference type="GO" id="GO:0005275">
    <property type="term" value="F:amine transmembrane transporter activity"/>
    <property type="evidence" value="ECO:0007669"/>
    <property type="project" value="TreeGrafter"/>
</dbReference>
<evidence type="ECO:0000256" key="4">
    <source>
        <dbReference type="ARBA" id="ARBA00022692"/>
    </source>
</evidence>
<dbReference type="PANTHER" id="PTHR47737:SF1">
    <property type="entry name" value="GLYCINE BETAINE_PROLINE BETAINE TRANSPORT SYSTEM PERMEASE PROTEIN PROW"/>
    <property type="match status" value="1"/>
</dbReference>
<evidence type="ECO:0000256" key="1">
    <source>
        <dbReference type="ARBA" id="ARBA00004651"/>
    </source>
</evidence>
<feature type="transmembrane region" description="Helical" evidence="7">
    <location>
        <begin position="481"/>
        <end position="504"/>
    </location>
</feature>
<dbReference type="SUPFAM" id="SSF161098">
    <property type="entry name" value="MetI-like"/>
    <property type="match status" value="2"/>
</dbReference>
<dbReference type="GO" id="GO:0031460">
    <property type="term" value="P:glycine betaine transport"/>
    <property type="evidence" value="ECO:0007669"/>
    <property type="project" value="TreeGrafter"/>
</dbReference>
<dbReference type="PROSITE" id="PS50928">
    <property type="entry name" value="ABC_TM1"/>
    <property type="match status" value="2"/>
</dbReference>
<sequence>MSFAESPSRSLELPRLPFRRLLWPAVLVATAILVMLPASALPAWAWKYPSAWQIPLSPWISAFMKWLMERASFGLFTVHDATRAFAWTLDLPLSFAKSLLATGFVQGLGSDAVTIVPAIPWFSMIMVSVVAAFAVGGRQLAIPMALGLVYLVVFGQWSSAMVTLASVLVSSILGSIGGLLLGLACVRWRALDRMVSPVLDVAQTMPVFAYLLPMLILFGFGPVSAMVATVIYAMPPMVRVSVIAIRAVPEEVLALGRMTGCTRRQLTWKMLVPTALPALMVGVNQVIMLSLNVVIIASMIGAGGLGWDVLSALRSLNIGAGLEAGVAITVLAVLLDRFAQALAVRSARPPMRDEAARLFRRRAIIVALALAVVLWLATAFQPEIAPYPDAWRLSTGPFWNQLVSWINITFFSTLEAIKTAILLNVLIPVKRFMLALPWPWVVAIVAIAGWRLGGWRLALTVGLMALFMAVVGLWQASMITVYLCGVSVIISALIGVPVGVAAAQRPKLWRVVEAVIDTLQTLPTFVYLIPIVMLFRVGDFTALIAIVLYAVAPAIRYTAHGVARISPHLIEAGAMNGCTRRQILTRIRLPLAIPEIMLGINQTIMLALSMLVITALVGTRDLGQVTFAALAKADVGAGLVAGFCVAFIGMIADRLISAGAARMKARRGLEA</sequence>
<dbReference type="Pfam" id="PF00528">
    <property type="entry name" value="BPD_transp_1"/>
    <property type="match status" value="2"/>
</dbReference>
<keyword evidence="6 7" id="KW-0472">Membrane</keyword>
<keyword evidence="5 7" id="KW-1133">Transmembrane helix</keyword>
<dbReference type="AlphaFoldDB" id="A0A9W6J3W4"/>
<feature type="domain" description="ABC transmembrane type-1" evidence="8">
    <location>
        <begin position="477"/>
        <end position="656"/>
    </location>
</feature>
<keyword evidence="10" id="KW-1185">Reference proteome</keyword>
<evidence type="ECO:0000256" key="3">
    <source>
        <dbReference type="ARBA" id="ARBA00022475"/>
    </source>
</evidence>
<dbReference type="InterPro" id="IPR035906">
    <property type="entry name" value="MetI-like_sf"/>
</dbReference>
<dbReference type="GO" id="GO:0015226">
    <property type="term" value="F:carnitine transmembrane transporter activity"/>
    <property type="evidence" value="ECO:0007669"/>
    <property type="project" value="TreeGrafter"/>
</dbReference>
<feature type="transmembrane region" description="Helical" evidence="7">
    <location>
        <begin position="207"/>
        <end position="231"/>
    </location>
</feature>
<dbReference type="CDD" id="cd06261">
    <property type="entry name" value="TM_PBP2"/>
    <property type="match status" value="2"/>
</dbReference>
<feature type="transmembrane region" description="Helical" evidence="7">
    <location>
        <begin position="276"/>
        <end position="300"/>
    </location>
</feature>
<comment type="subcellular location">
    <subcellularLocation>
        <location evidence="1 7">Cell membrane</location>
        <topology evidence="1 7">Multi-pass membrane protein</topology>
    </subcellularLocation>
</comment>
<feature type="transmembrane region" description="Helical" evidence="7">
    <location>
        <begin position="596"/>
        <end position="617"/>
    </location>
</feature>
<dbReference type="Proteomes" id="UP001143372">
    <property type="component" value="Unassembled WGS sequence"/>
</dbReference>
<comment type="caution">
    <text evidence="9">The sequence shown here is derived from an EMBL/GenBank/DDBJ whole genome shotgun (WGS) entry which is preliminary data.</text>
</comment>
<proteinExistence type="inferred from homology"/>
<evidence type="ECO:0000256" key="6">
    <source>
        <dbReference type="ARBA" id="ARBA00023136"/>
    </source>
</evidence>
<feature type="transmembrane region" description="Helical" evidence="7">
    <location>
        <begin position="21"/>
        <end position="45"/>
    </location>
</feature>
<feature type="transmembrane region" description="Helical" evidence="7">
    <location>
        <begin position="456"/>
        <end position="474"/>
    </location>
</feature>
<feature type="transmembrane region" description="Helical" evidence="7">
    <location>
        <begin position="140"/>
        <end position="158"/>
    </location>
</feature>
<dbReference type="GO" id="GO:0015871">
    <property type="term" value="P:choline transport"/>
    <property type="evidence" value="ECO:0007669"/>
    <property type="project" value="TreeGrafter"/>
</dbReference>
<evidence type="ECO:0000313" key="9">
    <source>
        <dbReference type="EMBL" id="GLK68810.1"/>
    </source>
</evidence>
<evidence type="ECO:0000313" key="10">
    <source>
        <dbReference type="Proteomes" id="UP001143372"/>
    </source>
</evidence>
<accession>A0A9W6J3W4</accession>
<dbReference type="PANTHER" id="PTHR47737">
    <property type="entry name" value="GLYCINE BETAINE/PROLINE BETAINE TRANSPORT SYSTEM PERMEASE PROTEIN PROW"/>
    <property type="match status" value="1"/>
</dbReference>
<comment type="similarity">
    <text evidence="7">Belongs to the binding-protein-dependent transport system permease family.</text>
</comment>
<dbReference type="EMBL" id="BSFI01000008">
    <property type="protein sequence ID" value="GLK68810.1"/>
    <property type="molecule type" value="Genomic_DNA"/>
</dbReference>
<evidence type="ECO:0000256" key="5">
    <source>
        <dbReference type="ARBA" id="ARBA00022989"/>
    </source>
</evidence>
<gene>
    <name evidence="9" type="ORF">GCM10008179_24480</name>
</gene>
<organism evidence="9 10">
    <name type="scientific">Hansschlegelia plantiphila</name>
    <dbReference type="NCBI Taxonomy" id="374655"/>
    <lineage>
        <taxon>Bacteria</taxon>
        <taxon>Pseudomonadati</taxon>
        <taxon>Pseudomonadota</taxon>
        <taxon>Alphaproteobacteria</taxon>
        <taxon>Hyphomicrobiales</taxon>
        <taxon>Methylopilaceae</taxon>
        <taxon>Hansschlegelia</taxon>
    </lineage>
</organism>
<reference evidence="9" key="2">
    <citation type="submission" date="2023-01" db="EMBL/GenBank/DDBJ databases">
        <authorList>
            <person name="Sun Q."/>
            <person name="Evtushenko L."/>
        </authorList>
    </citation>
    <scope>NUCLEOTIDE SEQUENCE</scope>
    <source>
        <strain evidence="9">VKM B-2347</strain>
    </source>
</reference>
<feature type="transmembrane region" description="Helical" evidence="7">
    <location>
        <begin position="637"/>
        <end position="656"/>
    </location>
</feature>
<feature type="transmembrane region" description="Helical" evidence="7">
    <location>
        <begin position="363"/>
        <end position="382"/>
    </location>
</feature>
<dbReference type="GO" id="GO:0043190">
    <property type="term" value="C:ATP-binding cassette (ABC) transporter complex"/>
    <property type="evidence" value="ECO:0007669"/>
    <property type="project" value="TreeGrafter"/>
</dbReference>